<evidence type="ECO:0000313" key="1">
    <source>
        <dbReference type="EMBL" id="KAK3775870.1"/>
    </source>
</evidence>
<dbReference type="Proteomes" id="UP001283361">
    <property type="component" value="Unassembled WGS sequence"/>
</dbReference>
<evidence type="ECO:0000313" key="2">
    <source>
        <dbReference type="Proteomes" id="UP001283361"/>
    </source>
</evidence>
<comment type="caution">
    <text evidence="1">The sequence shown here is derived from an EMBL/GenBank/DDBJ whole genome shotgun (WGS) entry which is preliminary data.</text>
</comment>
<sequence length="253" mass="28470">MEFRLPRSNKFNYSNSRNNRSCPAVPDKVITEHGEQVTVSNQRRSIIETVKRFCCLLSLTKSLIRATLPTDPRCAPKAALTHPSPSRQTPRQTCHIVCLSPCQTRGSVILVAALKNIQSEKVRAMEGKLRLSALCISDLTVRAGLWTIRQNRLRRHGPCVRFWVPRFMPCDTGYRVGNVEESIPEIITFSNRGNMRRGLYQRDQASISAEGGSRPLDLDLVGWAVPGVKRHDEENGPKGSSYVIDHALTVHYH</sequence>
<dbReference type="AlphaFoldDB" id="A0AAE0ZUZ0"/>
<dbReference type="EMBL" id="JAWDGP010003264">
    <property type="protein sequence ID" value="KAK3775870.1"/>
    <property type="molecule type" value="Genomic_DNA"/>
</dbReference>
<keyword evidence="2" id="KW-1185">Reference proteome</keyword>
<organism evidence="1 2">
    <name type="scientific">Elysia crispata</name>
    <name type="common">lettuce slug</name>
    <dbReference type="NCBI Taxonomy" id="231223"/>
    <lineage>
        <taxon>Eukaryota</taxon>
        <taxon>Metazoa</taxon>
        <taxon>Spiralia</taxon>
        <taxon>Lophotrochozoa</taxon>
        <taxon>Mollusca</taxon>
        <taxon>Gastropoda</taxon>
        <taxon>Heterobranchia</taxon>
        <taxon>Euthyneura</taxon>
        <taxon>Panpulmonata</taxon>
        <taxon>Sacoglossa</taxon>
        <taxon>Placobranchoidea</taxon>
        <taxon>Plakobranchidae</taxon>
        <taxon>Elysia</taxon>
    </lineage>
</organism>
<reference evidence="1" key="1">
    <citation type="journal article" date="2023" name="G3 (Bethesda)">
        <title>A reference genome for the long-term kleptoplast-retaining sea slug Elysia crispata morphotype clarki.</title>
        <authorList>
            <person name="Eastman K.E."/>
            <person name="Pendleton A.L."/>
            <person name="Shaikh M.A."/>
            <person name="Suttiyut T."/>
            <person name="Ogas R."/>
            <person name="Tomko P."/>
            <person name="Gavelis G."/>
            <person name="Widhalm J.R."/>
            <person name="Wisecaver J.H."/>
        </authorList>
    </citation>
    <scope>NUCLEOTIDE SEQUENCE</scope>
    <source>
        <strain evidence="1">ECLA1</strain>
    </source>
</reference>
<gene>
    <name evidence="1" type="ORF">RRG08_018125</name>
</gene>
<accession>A0AAE0ZUZ0</accession>
<protein>
    <submittedName>
        <fullName evidence="1">Uncharacterized protein</fullName>
    </submittedName>
</protein>
<proteinExistence type="predicted"/>
<name>A0AAE0ZUZ0_9GAST</name>